<keyword evidence="6 7" id="KW-0472">Membrane</keyword>
<evidence type="ECO:0000256" key="2">
    <source>
        <dbReference type="ARBA" id="ARBA00022448"/>
    </source>
</evidence>
<organism evidence="9 10">
    <name type="scientific">Bacillus cereus VD118</name>
    <dbReference type="NCBI Taxonomy" id="1053231"/>
    <lineage>
        <taxon>Bacteria</taxon>
        <taxon>Bacillati</taxon>
        <taxon>Bacillota</taxon>
        <taxon>Bacilli</taxon>
        <taxon>Bacillales</taxon>
        <taxon>Bacillaceae</taxon>
        <taxon>Bacillus</taxon>
        <taxon>Bacillus cereus group</taxon>
    </lineage>
</organism>
<evidence type="ECO:0000259" key="8">
    <source>
        <dbReference type="PROSITE" id="PS50850"/>
    </source>
</evidence>
<evidence type="ECO:0000256" key="1">
    <source>
        <dbReference type="ARBA" id="ARBA00004651"/>
    </source>
</evidence>
<feature type="transmembrane region" description="Helical" evidence="7">
    <location>
        <begin position="402"/>
        <end position="420"/>
    </location>
</feature>
<dbReference type="Proteomes" id="UP000014019">
    <property type="component" value="Unassembled WGS sequence"/>
</dbReference>
<dbReference type="PANTHER" id="PTHR42718:SF46">
    <property type="entry name" value="BLR6921 PROTEIN"/>
    <property type="match status" value="1"/>
</dbReference>
<dbReference type="GO" id="GO:0022857">
    <property type="term" value="F:transmembrane transporter activity"/>
    <property type="evidence" value="ECO:0007669"/>
    <property type="project" value="InterPro"/>
</dbReference>
<name>R8QKS4_BACCE</name>
<feature type="transmembrane region" description="Helical" evidence="7">
    <location>
        <begin position="301"/>
        <end position="322"/>
    </location>
</feature>
<dbReference type="Pfam" id="PF07690">
    <property type="entry name" value="MFS_1"/>
    <property type="match status" value="1"/>
</dbReference>
<gene>
    <name evidence="9" type="ORF">IIQ_00780</name>
</gene>
<dbReference type="InterPro" id="IPR011701">
    <property type="entry name" value="MFS"/>
</dbReference>
<feature type="transmembrane region" description="Helical" evidence="7">
    <location>
        <begin position="358"/>
        <end position="381"/>
    </location>
</feature>
<feature type="transmembrane region" description="Helical" evidence="7">
    <location>
        <begin position="266"/>
        <end position="289"/>
    </location>
</feature>
<dbReference type="HOGENOM" id="CLU_000960_28_3_9"/>
<evidence type="ECO:0000256" key="4">
    <source>
        <dbReference type="ARBA" id="ARBA00022692"/>
    </source>
</evidence>
<dbReference type="PATRIC" id="fig|1053231.3.peg.1994"/>
<dbReference type="InterPro" id="IPR036259">
    <property type="entry name" value="MFS_trans_sf"/>
</dbReference>
<dbReference type="NCBIfam" id="TIGR00711">
    <property type="entry name" value="efflux_EmrB"/>
    <property type="match status" value="1"/>
</dbReference>
<dbReference type="InterPro" id="IPR020846">
    <property type="entry name" value="MFS_dom"/>
</dbReference>
<sequence>MNMEQSKGLKIVFLMCLGIFLCMIDTTIMNIALPAIQTSVNTSLEKMSWVLNVYTMTIAVLAIPLGRIADIFGKAKMYILGLVIFGGGSVLCAFANTGDFLIFSRFIQSVGAAILFPISMVIGVSAMPLAKRHVALAILGVTQGLSAALGPVIGGIITQNVGWRWVFFVNVPTCILGIILCCIMLQVKNEERIISKIDWIGLMLSSLAIFSFTLVLVKGNTWGWQSNIAWSCYTISTISLILFVLVERKIHNPMVNLKLFKDRMFVGASIVVVLSNLFLIGVTVLLPTFLTKIQYRTEIEAAFLVTPISAMIFFVSPVAATLIKKFGKVTIILSGFLVMGLSYYWLQMIGVNSTNIEIITPCMILGVGYGLVVGPITVLSASSFEGELLTASQSVVSMLRQVGIVLAVAIFVSNLTHNLTVNKESVYHYAEEKVRNIHGDSIQQTEILQVTKEKIEKQSIEANVEKKQNEIWVGLSKEKKDELIHQKVDEVLSGVPVEYRDVKREEVTNRVTKEVEKQEENIKKEILVFSNDVNHYAQNQMAMSFTDLYKASVPIILVCALVSLLFWEGKALSKRRGKKSSRGIVREIG</sequence>
<dbReference type="PRINTS" id="PR01036">
    <property type="entry name" value="TCRTETB"/>
</dbReference>
<feature type="transmembrane region" description="Helical" evidence="7">
    <location>
        <begin position="48"/>
        <end position="65"/>
    </location>
</feature>
<dbReference type="CDD" id="cd17321">
    <property type="entry name" value="MFS_MMR_MDR_like"/>
    <property type="match status" value="1"/>
</dbReference>
<dbReference type="Gene3D" id="1.20.1250.20">
    <property type="entry name" value="MFS general substrate transporter like domains"/>
    <property type="match status" value="1"/>
</dbReference>
<evidence type="ECO:0000256" key="5">
    <source>
        <dbReference type="ARBA" id="ARBA00022989"/>
    </source>
</evidence>
<keyword evidence="2" id="KW-0813">Transport</keyword>
<feature type="transmembrane region" description="Helical" evidence="7">
    <location>
        <begin position="12"/>
        <end position="36"/>
    </location>
</feature>
<feature type="transmembrane region" description="Helical" evidence="7">
    <location>
        <begin position="548"/>
        <end position="567"/>
    </location>
</feature>
<dbReference type="EMBL" id="AHEZ01000041">
    <property type="protein sequence ID" value="EOP71399.1"/>
    <property type="molecule type" value="Genomic_DNA"/>
</dbReference>
<feature type="transmembrane region" description="Helical" evidence="7">
    <location>
        <begin position="77"/>
        <end position="96"/>
    </location>
</feature>
<feature type="transmembrane region" description="Helical" evidence="7">
    <location>
        <begin position="228"/>
        <end position="246"/>
    </location>
</feature>
<keyword evidence="3" id="KW-1003">Cell membrane</keyword>
<dbReference type="PROSITE" id="PS50850">
    <property type="entry name" value="MFS"/>
    <property type="match status" value="1"/>
</dbReference>
<dbReference type="Gene3D" id="1.20.1720.10">
    <property type="entry name" value="Multidrug resistance protein D"/>
    <property type="match status" value="1"/>
</dbReference>
<dbReference type="AlphaFoldDB" id="R8QKS4"/>
<reference evidence="9 10" key="1">
    <citation type="submission" date="2012-12" db="EMBL/GenBank/DDBJ databases">
        <title>The Genome Sequence of Bacillus cereus VD118.</title>
        <authorList>
            <consortium name="The Broad Institute Genome Sequencing Platform"/>
            <consortium name="The Broad Institute Genome Sequencing Center for Infectious Disease"/>
            <person name="Feldgarden M."/>
            <person name="Van der Auwera G.A."/>
            <person name="Mahillon J."/>
            <person name="Duprez V."/>
            <person name="Timmery S."/>
            <person name="Mattelet C."/>
            <person name="Dierick K."/>
            <person name="Sun M."/>
            <person name="Yu Z."/>
            <person name="Zhu L."/>
            <person name="Hu X."/>
            <person name="Shank E.B."/>
            <person name="Swiecicka I."/>
            <person name="Hansen B.M."/>
            <person name="Andrup L."/>
            <person name="Walker B."/>
            <person name="Young S.K."/>
            <person name="Zeng Q."/>
            <person name="Gargeya S."/>
            <person name="Fitzgerald M."/>
            <person name="Haas B."/>
            <person name="Abouelleil A."/>
            <person name="Alvarado L."/>
            <person name="Arachchi H.M."/>
            <person name="Berlin A.M."/>
            <person name="Chapman S.B."/>
            <person name="Dewar J."/>
            <person name="Goldberg J."/>
            <person name="Griggs A."/>
            <person name="Gujja S."/>
            <person name="Hansen M."/>
            <person name="Howarth C."/>
            <person name="Imamovic A."/>
            <person name="Larimer J."/>
            <person name="McCowan C."/>
            <person name="Murphy C."/>
            <person name="Neiman D."/>
            <person name="Pearson M."/>
            <person name="Priest M."/>
            <person name="Roberts A."/>
            <person name="Saif S."/>
            <person name="Shea T."/>
            <person name="Sisk P."/>
            <person name="Sykes S."/>
            <person name="Wortman J."/>
            <person name="Nusbaum C."/>
            <person name="Birren B."/>
        </authorList>
    </citation>
    <scope>NUCLEOTIDE SEQUENCE [LARGE SCALE GENOMIC DNA]</scope>
    <source>
        <strain evidence="9 10">VD118</strain>
    </source>
</reference>
<evidence type="ECO:0000313" key="10">
    <source>
        <dbReference type="Proteomes" id="UP000014019"/>
    </source>
</evidence>
<keyword evidence="5 7" id="KW-1133">Transmembrane helix</keyword>
<feature type="transmembrane region" description="Helical" evidence="7">
    <location>
        <begin position="197"/>
        <end position="216"/>
    </location>
</feature>
<comment type="caution">
    <text evidence="9">The sequence shown here is derived from an EMBL/GenBank/DDBJ whole genome shotgun (WGS) entry which is preliminary data.</text>
</comment>
<evidence type="ECO:0000256" key="3">
    <source>
        <dbReference type="ARBA" id="ARBA00022475"/>
    </source>
</evidence>
<proteinExistence type="predicted"/>
<feature type="transmembrane region" description="Helical" evidence="7">
    <location>
        <begin position="329"/>
        <end position="346"/>
    </location>
</feature>
<feature type="transmembrane region" description="Helical" evidence="7">
    <location>
        <begin position="134"/>
        <end position="157"/>
    </location>
</feature>
<dbReference type="InterPro" id="IPR004638">
    <property type="entry name" value="EmrB-like"/>
</dbReference>
<keyword evidence="4 7" id="KW-0812">Transmembrane</keyword>
<feature type="transmembrane region" description="Helical" evidence="7">
    <location>
        <begin position="102"/>
        <end position="122"/>
    </location>
</feature>
<dbReference type="SUPFAM" id="SSF103473">
    <property type="entry name" value="MFS general substrate transporter"/>
    <property type="match status" value="1"/>
</dbReference>
<evidence type="ECO:0000313" key="9">
    <source>
        <dbReference type="EMBL" id="EOP71399.1"/>
    </source>
</evidence>
<dbReference type="PANTHER" id="PTHR42718">
    <property type="entry name" value="MAJOR FACILITATOR SUPERFAMILY MULTIDRUG TRANSPORTER MFSC"/>
    <property type="match status" value="1"/>
</dbReference>
<comment type="subcellular location">
    <subcellularLocation>
        <location evidence="1">Cell membrane</location>
        <topology evidence="1">Multi-pass membrane protein</topology>
    </subcellularLocation>
</comment>
<accession>R8QKS4</accession>
<evidence type="ECO:0000256" key="7">
    <source>
        <dbReference type="SAM" id="Phobius"/>
    </source>
</evidence>
<feature type="domain" description="Major facilitator superfamily (MFS) profile" evidence="8">
    <location>
        <begin position="11"/>
        <end position="457"/>
    </location>
</feature>
<feature type="transmembrane region" description="Helical" evidence="7">
    <location>
        <begin position="163"/>
        <end position="185"/>
    </location>
</feature>
<evidence type="ECO:0000256" key="6">
    <source>
        <dbReference type="ARBA" id="ARBA00023136"/>
    </source>
</evidence>
<protein>
    <submittedName>
        <fullName evidence="9">Drug:H+ antiporter-2 (14 Spanner) (DHA2) family drug resistance MFS transporter</fullName>
    </submittedName>
</protein>
<dbReference type="GO" id="GO:0005886">
    <property type="term" value="C:plasma membrane"/>
    <property type="evidence" value="ECO:0007669"/>
    <property type="project" value="UniProtKB-SubCell"/>
</dbReference>